<dbReference type="Pfam" id="PF00415">
    <property type="entry name" value="RCC1"/>
    <property type="match status" value="1"/>
</dbReference>
<evidence type="ECO:0000313" key="4">
    <source>
        <dbReference type="EMBL" id="KIE41791.1"/>
    </source>
</evidence>
<dbReference type="SUPFAM" id="SSF50985">
    <property type="entry name" value="RCC1/BLIP-II"/>
    <property type="match status" value="1"/>
</dbReference>
<gene>
    <name evidence="4" type="ORF">SE37_03680</name>
</gene>
<keyword evidence="2" id="KW-0732">Signal</keyword>
<organism evidence="4 5">
    <name type="scientific">Geobacter soli</name>
    <dbReference type="NCBI Taxonomy" id="1510391"/>
    <lineage>
        <taxon>Bacteria</taxon>
        <taxon>Pseudomonadati</taxon>
        <taxon>Thermodesulfobacteriota</taxon>
        <taxon>Desulfuromonadia</taxon>
        <taxon>Geobacterales</taxon>
        <taxon>Geobacteraceae</taxon>
        <taxon>Geobacter</taxon>
    </lineage>
</organism>
<dbReference type="InterPro" id="IPR009091">
    <property type="entry name" value="RCC1/BLIP-II"/>
</dbReference>
<feature type="domain" description="RCC1-like" evidence="3">
    <location>
        <begin position="41"/>
        <end position="347"/>
    </location>
</feature>
<protein>
    <recommendedName>
        <fullName evidence="3">RCC1-like domain-containing protein</fullName>
    </recommendedName>
</protein>
<dbReference type="PROSITE" id="PS50012">
    <property type="entry name" value="RCC1_3"/>
    <property type="match status" value="6"/>
</dbReference>
<feature type="chain" id="PRO_5002151418" description="RCC1-like domain-containing protein" evidence="2">
    <location>
        <begin position="24"/>
        <end position="403"/>
    </location>
</feature>
<dbReference type="PROSITE" id="PS00626">
    <property type="entry name" value="RCC1_2"/>
    <property type="match status" value="1"/>
</dbReference>
<dbReference type="PRINTS" id="PR00633">
    <property type="entry name" value="RCCNDNSATION"/>
</dbReference>
<proteinExistence type="predicted"/>
<dbReference type="InterPro" id="IPR058923">
    <property type="entry name" value="RCC1-like_dom"/>
</dbReference>
<dbReference type="AlphaFoldDB" id="A0A0C1QU73"/>
<sequence>MKNITSFRMAAVLASCTLLSACADGDLPFADSTSISSPAYSHSVAFQNMTTLAVWGNNESGQLGDGTTTSAATPKRLRLGFATYSSGVATGASHTLAIARFDNVSGVRAWGSNSAGQIGHDPATVPTSATPVKIGGFGGAVQQVAAGGLHSLALAGGTVWAWGSNGAGQLALNPISSATRFAPRQVEAAKLPITPTAIVAGGSHSIAYTSTEAYAWGNNASGQLGNGTTLSSHMPQKVQLPSSITIRKISAGGSHNLALDSTGKIWAWGNNAYGQLGNGTTTNQSTPVQLTPPAGITGFIDVCAGPSHSVAVANDFTVYAWGFNTLGLLSVGTTGDQLSPAQVRDASNAPLSDVERVVLLGSFFTIVKKHGPGGLWSWGYNGYGQLGDGTTSNRIAPVQVHLP</sequence>
<dbReference type="InterPro" id="IPR000408">
    <property type="entry name" value="Reg_chr_condens"/>
</dbReference>
<dbReference type="Pfam" id="PF25390">
    <property type="entry name" value="WD40_RLD"/>
    <property type="match status" value="1"/>
</dbReference>
<evidence type="ECO:0000313" key="5">
    <source>
        <dbReference type="Proteomes" id="UP000031433"/>
    </source>
</evidence>
<dbReference type="RefSeq" id="WP_039643750.1">
    <property type="nucleotide sequence ID" value="NZ_JXBL01000001.1"/>
</dbReference>
<dbReference type="Gene3D" id="2.130.10.30">
    <property type="entry name" value="Regulator of chromosome condensation 1/beta-lactamase-inhibitor protein II"/>
    <property type="match status" value="2"/>
</dbReference>
<name>A0A0C1QU73_9BACT</name>
<dbReference type="PANTHER" id="PTHR22872">
    <property type="entry name" value="BTK-BINDING PROTEIN-RELATED"/>
    <property type="match status" value="1"/>
</dbReference>
<keyword evidence="5" id="KW-1185">Reference proteome</keyword>
<dbReference type="PROSITE" id="PS51257">
    <property type="entry name" value="PROKAR_LIPOPROTEIN"/>
    <property type="match status" value="1"/>
</dbReference>
<evidence type="ECO:0000256" key="1">
    <source>
        <dbReference type="ARBA" id="ARBA00022737"/>
    </source>
</evidence>
<dbReference type="EMBL" id="JXBL01000001">
    <property type="protein sequence ID" value="KIE41791.1"/>
    <property type="molecule type" value="Genomic_DNA"/>
</dbReference>
<dbReference type="InterPro" id="IPR051625">
    <property type="entry name" value="Signaling_Regulatory_Domain"/>
</dbReference>
<accession>A0A0C1QU73</accession>
<keyword evidence="1" id="KW-0677">Repeat</keyword>
<evidence type="ECO:0000259" key="3">
    <source>
        <dbReference type="Pfam" id="PF25390"/>
    </source>
</evidence>
<reference evidence="4 5" key="1">
    <citation type="submission" date="2015-01" db="EMBL/GenBank/DDBJ databases">
        <title>Genome sequence of the anaerobic bacterium Geobacter soli GSS01, a dissimilatory Fe(III) reducer from soil.</title>
        <authorList>
            <person name="Yang G."/>
            <person name="Zhou S."/>
        </authorList>
    </citation>
    <scope>NUCLEOTIDE SEQUENCE [LARGE SCALE GENOMIC DNA]</scope>
    <source>
        <strain evidence="4 5">GSS01</strain>
    </source>
</reference>
<comment type="caution">
    <text evidence="4">The sequence shown here is derived from an EMBL/GenBank/DDBJ whole genome shotgun (WGS) entry which is preliminary data.</text>
</comment>
<dbReference type="Proteomes" id="UP000031433">
    <property type="component" value="Unassembled WGS sequence"/>
</dbReference>
<feature type="signal peptide" evidence="2">
    <location>
        <begin position="1"/>
        <end position="23"/>
    </location>
</feature>
<evidence type="ECO:0000256" key="2">
    <source>
        <dbReference type="SAM" id="SignalP"/>
    </source>
</evidence>